<dbReference type="AlphaFoldDB" id="A0A6J4HRT4"/>
<evidence type="ECO:0000259" key="3">
    <source>
        <dbReference type="Pfam" id="PF00753"/>
    </source>
</evidence>
<evidence type="ECO:0000256" key="2">
    <source>
        <dbReference type="ARBA" id="ARBA00022801"/>
    </source>
</evidence>
<dbReference type="InterPro" id="IPR036866">
    <property type="entry name" value="RibonucZ/Hydroxyglut_hydro"/>
</dbReference>
<dbReference type="Pfam" id="PF00753">
    <property type="entry name" value="Lactamase_B"/>
    <property type="match status" value="1"/>
</dbReference>
<dbReference type="EMBL" id="CADCTB010000076">
    <property type="protein sequence ID" value="CAA9230118.1"/>
    <property type="molecule type" value="Genomic_DNA"/>
</dbReference>
<keyword evidence="1" id="KW-0255">Endonuclease</keyword>
<dbReference type="PANTHER" id="PTHR46018">
    <property type="entry name" value="ZINC PHOSPHODIESTERASE ELAC PROTEIN 1"/>
    <property type="match status" value="1"/>
</dbReference>
<sequence>MATDLPRLVLLGTAGGPLPSPVRAGISQAVVVGGRTYVVDCGSGVTRQLRRARLLGGLHRVLLTHLHSDHTCDYFNLFLLGWPIVQWNPPVHVFGPGPAGGAGALPLDEPARGQVPLHHPANPTPGLVDMTDSQFEAHAYDINIRMREAGRHDLRSMVVPHEIVVPSHVGACAPDRVAPTMDPLLVEEDDDVRITATLVLHAPVFPAFAYRFDTSSGSVVISGDTAPCPNLVRLARGADILVHEVYDDEDTDPEVEPADDDEAWEAQRRHHHMVTSHTPLSEVGRVAAEADVDVLVLTHFIPGDDTRPDDHWVKGVRGFDGDVIVGEDLMELTL</sequence>
<dbReference type="SUPFAM" id="SSF56281">
    <property type="entry name" value="Metallo-hydrolase/oxidoreductase"/>
    <property type="match status" value="1"/>
</dbReference>
<dbReference type="GO" id="GO:0042781">
    <property type="term" value="F:3'-tRNA processing endoribonuclease activity"/>
    <property type="evidence" value="ECO:0007669"/>
    <property type="project" value="TreeGrafter"/>
</dbReference>
<dbReference type="Gene3D" id="3.60.15.10">
    <property type="entry name" value="Ribonuclease Z/Hydroxyacylglutathione hydrolase-like"/>
    <property type="match status" value="1"/>
</dbReference>
<reference evidence="4" key="1">
    <citation type="submission" date="2020-02" db="EMBL/GenBank/DDBJ databases">
        <authorList>
            <person name="Meier V. D."/>
        </authorList>
    </citation>
    <scope>NUCLEOTIDE SEQUENCE</scope>
    <source>
        <strain evidence="4">AVDCRST_MAG10</strain>
    </source>
</reference>
<dbReference type="InterPro" id="IPR001279">
    <property type="entry name" value="Metallo-B-lactamas"/>
</dbReference>
<keyword evidence="1" id="KW-0540">Nuclease</keyword>
<name>A0A6J4HRT4_9ACTN</name>
<proteinExistence type="predicted"/>
<dbReference type="CDD" id="cd07719">
    <property type="entry name" value="arylsulfatase_AtsA-like_MBL-fold"/>
    <property type="match status" value="1"/>
</dbReference>
<feature type="domain" description="Metallo-beta-lactamase" evidence="3">
    <location>
        <begin position="28"/>
        <end position="240"/>
    </location>
</feature>
<keyword evidence="2" id="KW-0378">Hydrolase</keyword>
<evidence type="ECO:0000256" key="1">
    <source>
        <dbReference type="ARBA" id="ARBA00022759"/>
    </source>
</evidence>
<dbReference type="PANTHER" id="PTHR46018:SF2">
    <property type="entry name" value="ZINC PHOSPHODIESTERASE ELAC PROTEIN 1"/>
    <property type="match status" value="1"/>
</dbReference>
<organism evidence="4">
    <name type="scientific">uncultured Acidimicrobiales bacterium</name>
    <dbReference type="NCBI Taxonomy" id="310071"/>
    <lineage>
        <taxon>Bacteria</taxon>
        <taxon>Bacillati</taxon>
        <taxon>Actinomycetota</taxon>
        <taxon>Acidimicrobiia</taxon>
        <taxon>Acidimicrobiales</taxon>
        <taxon>environmental samples</taxon>
    </lineage>
</organism>
<protein>
    <recommendedName>
        <fullName evidence="3">Metallo-beta-lactamase domain-containing protein</fullName>
    </recommendedName>
</protein>
<gene>
    <name evidence="4" type="ORF">AVDCRST_MAG10-1122</name>
</gene>
<accession>A0A6J4HRT4</accession>
<dbReference type="InterPro" id="IPR044094">
    <property type="entry name" value="AtsA-like_MBL-fold"/>
</dbReference>
<evidence type="ECO:0000313" key="4">
    <source>
        <dbReference type="EMBL" id="CAA9230118.1"/>
    </source>
</evidence>